<dbReference type="InterPro" id="IPR016161">
    <property type="entry name" value="Ald_DH/histidinol_DH"/>
</dbReference>
<comment type="caution">
    <text evidence="2">The sequence shown here is derived from an EMBL/GenBank/DDBJ whole genome shotgun (WGS) entry which is preliminary data.</text>
</comment>
<dbReference type="PANTHER" id="PTHR21256:SF2">
    <property type="entry name" value="HISTIDINE BIOSYNTHESIS TRIFUNCTIONAL PROTEIN"/>
    <property type="match status" value="1"/>
</dbReference>
<reference evidence="2" key="1">
    <citation type="journal article" date="2014" name="Front. Microbiol.">
        <title>High frequency of phylogenetically diverse reductive dehalogenase-homologous genes in deep subseafloor sedimentary metagenomes.</title>
        <authorList>
            <person name="Kawai M."/>
            <person name="Futagami T."/>
            <person name="Toyoda A."/>
            <person name="Takaki Y."/>
            <person name="Nishi S."/>
            <person name="Hori S."/>
            <person name="Arai W."/>
            <person name="Tsubouchi T."/>
            <person name="Morono Y."/>
            <person name="Uchiyama I."/>
            <person name="Ito T."/>
            <person name="Fujiyama A."/>
            <person name="Inagaki F."/>
            <person name="Takami H."/>
        </authorList>
    </citation>
    <scope>NUCLEOTIDE SEQUENCE</scope>
    <source>
        <strain evidence="2">Expedition CK06-06</strain>
    </source>
</reference>
<dbReference type="GO" id="GO:0000105">
    <property type="term" value="P:L-histidine biosynthetic process"/>
    <property type="evidence" value="ECO:0007669"/>
    <property type="project" value="TreeGrafter"/>
</dbReference>
<sequence length="156" mass="17423">MRLAHGVEEARSSVLRRAPLEATELPAAVRSTIRRTFGAELGVGEVVDRILRDVRERGDAAVARYNQEIDGVHGGRARSLEVSSEEMEAAYDRLDAGLVRALREAADQVRRFHQRQMEHAARSFQKDGVGQQVRPLVRIGMYVPGTRTIYPSTVLM</sequence>
<dbReference type="Pfam" id="PF00815">
    <property type="entry name" value="Histidinol_dh"/>
    <property type="match status" value="1"/>
</dbReference>
<dbReference type="PRINTS" id="PR00083">
    <property type="entry name" value="HOLDHDRGNASE"/>
</dbReference>
<dbReference type="Gene3D" id="3.40.50.1980">
    <property type="entry name" value="Nitrogenase molybdenum iron protein domain"/>
    <property type="match status" value="1"/>
</dbReference>
<dbReference type="AlphaFoldDB" id="X0YXR2"/>
<dbReference type="SUPFAM" id="SSF53720">
    <property type="entry name" value="ALDH-like"/>
    <property type="match status" value="1"/>
</dbReference>
<evidence type="ECO:0000256" key="1">
    <source>
        <dbReference type="ARBA" id="ARBA00023002"/>
    </source>
</evidence>
<feature type="non-terminal residue" evidence="2">
    <location>
        <position position="156"/>
    </location>
</feature>
<proteinExistence type="predicted"/>
<evidence type="ECO:0000313" key="2">
    <source>
        <dbReference type="EMBL" id="GAG51332.1"/>
    </source>
</evidence>
<dbReference type="GO" id="GO:0004399">
    <property type="term" value="F:histidinol dehydrogenase activity"/>
    <property type="evidence" value="ECO:0007669"/>
    <property type="project" value="TreeGrafter"/>
</dbReference>
<accession>X0YXR2</accession>
<dbReference type="EMBL" id="BARS01053413">
    <property type="protein sequence ID" value="GAG51332.1"/>
    <property type="molecule type" value="Genomic_DNA"/>
</dbReference>
<dbReference type="GO" id="GO:0051287">
    <property type="term" value="F:NAD binding"/>
    <property type="evidence" value="ECO:0007669"/>
    <property type="project" value="InterPro"/>
</dbReference>
<dbReference type="GO" id="GO:0005829">
    <property type="term" value="C:cytosol"/>
    <property type="evidence" value="ECO:0007669"/>
    <property type="project" value="TreeGrafter"/>
</dbReference>
<name>X0YXR2_9ZZZZ</name>
<dbReference type="InterPro" id="IPR012131">
    <property type="entry name" value="Hstdl_DH"/>
</dbReference>
<dbReference type="GO" id="GO:0046872">
    <property type="term" value="F:metal ion binding"/>
    <property type="evidence" value="ECO:0007669"/>
    <property type="project" value="InterPro"/>
</dbReference>
<dbReference type="PANTHER" id="PTHR21256">
    <property type="entry name" value="HISTIDINOL DEHYDROGENASE HDH"/>
    <property type="match status" value="1"/>
</dbReference>
<protein>
    <recommendedName>
        <fullName evidence="3">Histidinol dehydrogenase</fullName>
    </recommendedName>
</protein>
<organism evidence="2">
    <name type="scientific">marine sediment metagenome</name>
    <dbReference type="NCBI Taxonomy" id="412755"/>
    <lineage>
        <taxon>unclassified sequences</taxon>
        <taxon>metagenomes</taxon>
        <taxon>ecological metagenomes</taxon>
    </lineage>
</organism>
<keyword evidence="1" id="KW-0560">Oxidoreductase</keyword>
<evidence type="ECO:0008006" key="3">
    <source>
        <dbReference type="Google" id="ProtNLM"/>
    </source>
</evidence>
<gene>
    <name evidence="2" type="ORF">S01H1_79258</name>
</gene>